<keyword evidence="3" id="KW-1185">Reference proteome</keyword>
<feature type="transmembrane region" description="Helical" evidence="1">
    <location>
        <begin position="12"/>
        <end position="35"/>
    </location>
</feature>
<keyword evidence="1" id="KW-0472">Membrane</keyword>
<evidence type="ECO:0000256" key="1">
    <source>
        <dbReference type="SAM" id="Phobius"/>
    </source>
</evidence>
<evidence type="ECO:0000313" key="2">
    <source>
        <dbReference type="EMBL" id="GAD02542.1"/>
    </source>
</evidence>
<gene>
    <name evidence="2" type="ORF">AALB_2622</name>
</gene>
<dbReference type="AlphaFoldDB" id="R9PMC9"/>
<dbReference type="STRING" id="1331007.AALB_2622"/>
<protein>
    <submittedName>
        <fullName evidence="2">Uncharacterized protein</fullName>
    </submittedName>
</protein>
<evidence type="ECO:0000313" key="3">
    <source>
        <dbReference type="Proteomes" id="UP000014461"/>
    </source>
</evidence>
<keyword evidence="1" id="KW-1133">Transmembrane helix</keyword>
<reference evidence="2" key="1">
    <citation type="journal article" date="2013" name="Genome Announc.">
        <title>Draft Genome Sequence of Agarivorans albus Strain MKT 106T, an Agarolytic Marine Bacterium.</title>
        <authorList>
            <person name="Yasuike M."/>
            <person name="Nakamura Y."/>
            <person name="Kai W."/>
            <person name="Fujiwara A."/>
            <person name="Fukui Y."/>
            <person name="Satomi M."/>
            <person name="Sano M."/>
        </authorList>
    </citation>
    <scope>NUCLEOTIDE SEQUENCE [LARGE SCALE GENOMIC DNA]</scope>
</reference>
<dbReference type="RefSeq" id="WP_016402309.1">
    <property type="nucleotide sequence ID" value="NZ_BARX01000017.1"/>
</dbReference>
<organism evidence="2 3">
    <name type="scientific">Agarivorans albus MKT 106</name>
    <dbReference type="NCBI Taxonomy" id="1331007"/>
    <lineage>
        <taxon>Bacteria</taxon>
        <taxon>Pseudomonadati</taxon>
        <taxon>Pseudomonadota</taxon>
        <taxon>Gammaproteobacteria</taxon>
        <taxon>Alteromonadales</taxon>
        <taxon>Alteromonadaceae</taxon>
        <taxon>Agarivorans</taxon>
    </lineage>
</organism>
<dbReference type="EMBL" id="BARX01000017">
    <property type="protein sequence ID" value="GAD02542.1"/>
    <property type="molecule type" value="Genomic_DNA"/>
</dbReference>
<name>R9PMC9_AGAAL</name>
<dbReference type="Proteomes" id="UP000014461">
    <property type="component" value="Unassembled WGS sequence"/>
</dbReference>
<proteinExistence type="predicted"/>
<keyword evidence="1" id="KW-0812">Transmembrane</keyword>
<comment type="caution">
    <text evidence="2">The sequence shown here is derived from an EMBL/GenBank/DDBJ whole genome shotgun (WGS) entry which is preliminary data.</text>
</comment>
<sequence length="87" mass="9714">MPISLQKVGEDFAYLPFPMFGNSNLLANMAFYLLLCAGPAIQKNWPYSSFFARSNLKQHAKCRVQQGVNDETIEDENCDSSFGGTND</sequence>
<accession>R9PMC9</accession>